<keyword evidence="9 12" id="KW-0675">Receptor</keyword>
<dbReference type="PRINTS" id="PR00855">
    <property type="entry name" value="PRSTNOIDFPR"/>
</dbReference>
<dbReference type="PRINTS" id="PR01788">
    <property type="entry name" value="PROSTANOIDR"/>
</dbReference>
<feature type="domain" description="NAC-A/B" evidence="17">
    <location>
        <begin position="391"/>
        <end position="456"/>
    </location>
</feature>
<name>A0A6G0ISJ6_LARCR</name>
<keyword evidence="19" id="KW-1185">Reference proteome</keyword>
<evidence type="ECO:0000256" key="8">
    <source>
        <dbReference type="ARBA" id="ARBA00023157"/>
    </source>
</evidence>
<reference evidence="18 19" key="1">
    <citation type="submission" date="2019-07" db="EMBL/GenBank/DDBJ databases">
        <title>Chromosome genome assembly for large yellow croaker.</title>
        <authorList>
            <person name="Xiao S."/>
        </authorList>
    </citation>
    <scope>NUCLEOTIDE SEQUENCE [LARGE SCALE GENOMIC DNA]</scope>
    <source>
        <strain evidence="18">JMULYC20181020</strain>
        <tissue evidence="18">Muscle</tissue>
    </source>
</reference>
<dbReference type="Proteomes" id="UP000424527">
    <property type="component" value="Unassembled WGS sequence"/>
</dbReference>
<feature type="transmembrane region" description="Helical" evidence="15">
    <location>
        <begin position="63"/>
        <end position="91"/>
    </location>
</feature>
<feature type="compositionally biased region" description="Acidic residues" evidence="14">
    <location>
        <begin position="492"/>
        <end position="508"/>
    </location>
</feature>
<dbReference type="PROSITE" id="PS50262">
    <property type="entry name" value="G_PROTEIN_RECEP_F1_2"/>
    <property type="match status" value="1"/>
</dbReference>
<dbReference type="InterPro" id="IPR002715">
    <property type="entry name" value="Nas_poly-pep-assoc_cplx_dom"/>
</dbReference>
<dbReference type="SUPFAM" id="SSF81321">
    <property type="entry name" value="Family A G protein-coupled receptor-like"/>
    <property type="match status" value="1"/>
</dbReference>
<evidence type="ECO:0000256" key="3">
    <source>
        <dbReference type="ARBA" id="ARBA00022475"/>
    </source>
</evidence>
<comment type="subcellular location">
    <subcellularLocation>
        <location evidence="1">Cell membrane</location>
        <topology evidence="1">Multi-pass membrane protein</topology>
    </subcellularLocation>
</comment>
<keyword evidence="10" id="KW-0325">Glycoprotein</keyword>
<dbReference type="GO" id="GO:0033993">
    <property type="term" value="P:response to lipid"/>
    <property type="evidence" value="ECO:0007669"/>
    <property type="project" value="UniProtKB-ARBA"/>
</dbReference>
<evidence type="ECO:0000256" key="1">
    <source>
        <dbReference type="ARBA" id="ARBA00004651"/>
    </source>
</evidence>
<evidence type="ECO:0000256" key="13">
    <source>
        <dbReference type="RuleBase" id="RU361272"/>
    </source>
</evidence>
<evidence type="ECO:0000256" key="2">
    <source>
        <dbReference type="ARBA" id="ARBA00005296"/>
    </source>
</evidence>
<evidence type="ECO:0000259" key="16">
    <source>
        <dbReference type="PROSITE" id="PS50262"/>
    </source>
</evidence>
<evidence type="ECO:0000259" key="17">
    <source>
        <dbReference type="PROSITE" id="PS51151"/>
    </source>
</evidence>
<dbReference type="InterPro" id="IPR000276">
    <property type="entry name" value="GPCR_Rhodpsn"/>
</dbReference>
<feature type="transmembrane region" description="Helical" evidence="15">
    <location>
        <begin position="103"/>
        <end position="124"/>
    </location>
</feature>
<evidence type="ECO:0000256" key="7">
    <source>
        <dbReference type="ARBA" id="ARBA00023136"/>
    </source>
</evidence>
<dbReference type="PROSITE" id="PS00237">
    <property type="entry name" value="G_PROTEIN_RECEP_F1_1"/>
    <property type="match status" value="1"/>
</dbReference>
<proteinExistence type="inferred from homology"/>
<protein>
    <recommendedName>
        <fullName evidence="13">Transcription factor BTF3</fullName>
    </recommendedName>
</protein>
<evidence type="ECO:0000256" key="12">
    <source>
        <dbReference type="RuleBase" id="RU000688"/>
    </source>
</evidence>
<evidence type="ECO:0000256" key="4">
    <source>
        <dbReference type="ARBA" id="ARBA00022692"/>
    </source>
</evidence>
<dbReference type="FunFam" id="2.20.70.30:FF:000001">
    <property type="entry name" value="Transcription factor BTF3 homolog"/>
    <property type="match status" value="1"/>
</dbReference>
<evidence type="ECO:0000313" key="19">
    <source>
        <dbReference type="Proteomes" id="UP000424527"/>
    </source>
</evidence>
<dbReference type="Gene3D" id="1.20.1070.10">
    <property type="entry name" value="Rhodopsin 7-helix transmembrane proteins"/>
    <property type="match status" value="1"/>
</dbReference>
<dbReference type="EMBL" id="REGW02000007">
    <property type="protein sequence ID" value="KAE8294253.1"/>
    <property type="molecule type" value="Genomic_DNA"/>
</dbReference>
<dbReference type="PROSITE" id="PS51151">
    <property type="entry name" value="NAC_AB"/>
    <property type="match status" value="1"/>
</dbReference>
<feature type="transmembrane region" description="Helical" evidence="15">
    <location>
        <begin position="27"/>
        <end position="51"/>
    </location>
</feature>
<evidence type="ECO:0000256" key="15">
    <source>
        <dbReference type="SAM" id="Phobius"/>
    </source>
</evidence>
<feature type="transmembrane region" description="Helical" evidence="15">
    <location>
        <begin position="247"/>
        <end position="270"/>
    </location>
</feature>
<keyword evidence="5 15" id="KW-1133">Transmembrane helix</keyword>
<evidence type="ECO:0000256" key="9">
    <source>
        <dbReference type="ARBA" id="ARBA00023170"/>
    </source>
</evidence>
<evidence type="ECO:0000256" key="10">
    <source>
        <dbReference type="ARBA" id="ARBA00023180"/>
    </source>
</evidence>
<keyword evidence="6 12" id="KW-0297">G-protein coupled receptor</keyword>
<dbReference type="InterPro" id="IPR039370">
    <property type="entry name" value="BTF3"/>
</dbReference>
<dbReference type="PRINTS" id="PR00237">
    <property type="entry name" value="GPCRRHODOPSN"/>
</dbReference>
<dbReference type="Gene3D" id="2.20.70.30">
    <property type="entry name" value="Nascent polypeptide-associated complex domain"/>
    <property type="match status" value="1"/>
</dbReference>
<dbReference type="FunFam" id="1.20.1070.10:FF:000129">
    <property type="entry name" value="Prostaglandin F2-alpha receptor"/>
    <property type="match status" value="1"/>
</dbReference>
<dbReference type="Pfam" id="PF00001">
    <property type="entry name" value="7tm_1"/>
    <property type="match status" value="1"/>
</dbReference>
<dbReference type="CDD" id="cd22055">
    <property type="entry name" value="NAC_BTF3"/>
    <property type="match status" value="1"/>
</dbReference>
<dbReference type="InterPro" id="IPR008365">
    <property type="entry name" value="Prostanoid_rcpt"/>
</dbReference>
<dbReference type="PANTHER" id="PTHR10351">
    <property type="entry name" value="TRANSCRIPTION FACTOR BTF3 FAMILY MEMBER"/>
    <property type="match status" value="1"/>
</dbReference>
<comment type="similarity">
    <text evidence="12">Belongs to the G-protein coupled receptor 1 family.</text>
</comment>
<dbReference type="InterPro" id="IPR038187">
    <property type="entry name" value="NAC_A/B_dom_sf"/>
</dbReference>
<dbReference type="InterPro" id="IPR000141">
    <property type="entry name" value="PglndnF_rcpt"/>
</dbReference>
<feature type="transmembrane region" description="Helical" evidence="15">
    <location>
        <begin position="154"/>
        <end position="173"/>
    </location>
</feature>
<accession>A0A6G0ISJ6</accession>
<evidence type="ECO:0000313" key="18">
    <source>
        <dbReference type="EMBL" id="KAE8294253.1"/>
    </source>
</evidence>
<feature type="transmembrane region" description="Helical" evidence="15">
    <location>
        <begin position="198"/>
        <end position="227"/>
    </location>
</feature>
<evidence type="ECO:0000256" key="11">
    <source>
        <dbReference type="ARBA" id="ARBA00023224"/>
    </source>
</evidence>
<sequence length="516" mass="57720">MVSNGSSETGCRSEVRPSNNTCTQNDLSVTASIISMTVGIFSNSLALFILVKSYNRIRIKSKASFLLFASSLVVTDLLGHLINGSLVLFVYSSHKKWEMFDPHRIVCSIFGACMVFFGLSPLFLGSAMAVERCIGVTRPIFHSTAIASHHMKRLLGLTWLLAALVAVFPLLLWRPYKVQSSRSWCFFHMEEPKDWLDVLLPLLFSMLGLLALLLSIVCNTLTSCALLQARLRRKHHCRGTSYHIEMICQLLVIMLVSCVCWGPLLIHVILLSTRVKNEPASFSLLMVVRMATWNQILDPWVYILLRKAVLRKMFMLFHSCWSPKFHHLNRWQRGMLRSSMETSNSGVGSSDCRCLGENMNQEKLAKLQAQVRIGGKGSARRKKKVVHRTATADDKKLQSSLKKLAVNNIAGIEEVNMIKDDGTVIHFNNPKVQASLSANTFAITGHAETKQLTEMLPGILSQLGADSLSSLRKLAEQFPRQALDSKAPKAEDIEEEDDDVPDLVENFDEASKNEAN</sequence>
<keyword evidence="11 12" id="KW-0807">Transducer</keyword>
<keyword evidence="8" id="KW-1015">Disulfide bond</keyword>
<comment type="caution">
    <text evidence="18">The sequence shown here is derived from an EMBL/GenBank/DDBJ whole genome shotgun (WGS) entry which is preliminary data.</text>
</comment>
<feature type="region of interest" description="Disordered" evidence="14">
    <location>
        <begin position="481"/>
        <end position="516"/>
    </location>
</feature>
<dbReference type="AlphaFoldDB" id="A0A6G0ISJ6"/>
<comment type="similarity">
    <text evidence="2 13">Belongs to the NAC-beta family.</text>
</comment>
<gene>
    <name evidence="18" type="ORF">D5F01_LYC07204</name>
</gene>
<organism evidence="18 19">
    <name type="scientific">Larimichthys crocea</name>
    <name type="common">Large yellow croaker</name>
    <name type="synonym">Pseudosciaena crocea</name>
    <dbReference type="NCBI Taxonomy" id="215358"/>
    <lineage>
        <taxon>Eukaryota</taxon>
        <taxon>Metazoa</taxon>
        <taxon>Chordata</taxon>
        <taxon>Craniata</taxon>
        <taxon>Vertebrata</taxon>
        <taxon>Euteleostomi</taxon>
        <taxon>Actinopterygii</taxon>
        <taxon>Neopterygii</taxon>
        <taxon>Teleostei</taxon>
        <taxon>Neoteleostei</taxon>
        <taxon>Acanthomorphata</taxon>
        <taxon>Eupercaria</taxon>
        <taxon>Sciaenidae</taxon>
        <taxon>Larimichthys</taxon>
    </lineage>
</organism>
<dbReference type="InterPro" id="IPR017452">
    <property type="entry name" value="GPCR_Rhodpsn_7TM"/>
</dbReference>
<dbReference type="GO" id="GO:0005886">
    <property type="term" value="C:plasma membrane"/>
    <property type="evidence" value="ECO:0007669"/>
    <property type="project" value="UniProtKB-SubCell"/>
</dbReference>
<dbReference type="SMART" id="SM01407">
    <property type="entry name" value="NAC"/>
    <property type="match status" value="1"/>
</dbReference>
<evidence type="ECO:0000256" key="14">
    <source>
        <dbReference type="SAM" id="MobiDB-lite"/>
    </source>
</evidence>
<keyword evidence="3" id="KW-1003">Cell membrane</keyword>
<keyword evidence="4 12" id="KW-0812">Transmembrane</keyword>
<feature type="domain" description="G-protein coupled receptors family 1 profile" evidence="16">
    <location>
        <begin position="42"/>
        <end position="302"/>
    </location>
</feature>
<evidence type="ECO:0000256" key="5">
    <source>
        <dbReference type="ARBA" id="ARBA00022989"/>
    </source>
</evidence>
<evidence type="ECO:0000256" key="6">
    <source>
        <dbReference type="ARBA" id="ARBA00023040"/>
    </source>
</evidence>
<dbReference type="Pfam" id="PF01849">
    <property type="entry name" value="NAC"/>
    <property type="match status" value="1"/>
</dbReference>
<keyword evidence="7 15" id="KW-0472">Membrane</keyword>
<dbReference type="GO" id="GO:0004958">
    <property type="term" value="F:prostaglandin F receptor activity"/>
    <property type="evidence" value="ECO:0007669"/>
    <property type="project" value="InterPro"/>
</dbReference>